<proteinExistence type="predicted"/>
<sequence>MFSKKEIIYIPKHTHIPAQDSPQCYFFSFLHLRAMHKIQASVSSCVSDIVQACRETENDFKKIMYKVMSAYAEDLIRIADEIIDENGEDYDGDWIEDFLDKYGVDFAMARLLDLSVTTFEDLNIDTDNFKTADLAKILEQFGPIAIRLTHGNIFPQGTLPLAEKIKSSNGLIERNVYSADGYQENTPHTILLIGVKDQPKKQVYFIDPNYPQMILSMEFKLFKRHMLMAEFVHNSSNTLKSDEVIFLKPKMKLREDSYPAGFNPKRRKKNPVKGDLMDGASATTPSGDNDDCYPNLQSSSFLLFNSVQFVSLGAQELGSAKLPPEEESEASIIGLS</sequence>
<evidence type="ECO:0000256" key="1">
    <source>
        <dbReference type="SAM" id="MobiDB-lite"/>
    </source>
</evidence>
<accession>A0ABY6TA22</accession>
<reference evidence="2 3" key="1">
    <citation type="submission" date="2018-12" db="EMBL/GenBank/DDBJ databases">
        <authorList>
            <consortium name="Pathogen Informatics"/>
        </authorList>
    </citation>
    <scope>NUCLEOTIDE SEQUENCE [LARGE SCALE GENOMIC DNA]</scope>
    <source>
        <strain evidence="2 3">NCTC11976</strain>
    </source>
</reference>
<dbReference type="RefSeq" id="WP_028380200.1">
    <property type="nucleotide sequence ID" value="NZ_CAAAIT010000001.1"/>
</dbReference>
<evidence type="ECO:0008006" key="4">
    <source>
        <dbReference type="Google" id="ProtNLM"/>
    </source>
</evidence>
<keyword evidence="3" id="KW-1185">Reference proteome</keyword>
<evidence type="ECO:0000313" key="2">
    <source>
        <dbReference type="EMBL" id="VEB38307.1"/>
    </source>
</evidence>
<protein>
    <recommendedName>
        <fullName evidence="4">Peptidase C58 YopT-type domain-containing protein</fullName>
    </recommendedName>
</protein>
<evidence type="ECO:0000313" key="3">
    <source>
        <dbReference type="Proteomes" id="UP000277577"/>
    </source>
</evidence>
<organism evidence="2 3">
    <name type="scientific">Legionella cherrii</name>
    <dbReference type="NCBI Taxonomy" id="28084"/>
    <lineage>
        <taxon>Bacteria</taxon>
        <taxon>Pseudomonadati</taxon>
        <taxon>Pseudomonadota</taxon>
        <taxon>Gammaproteobacteria</taxon>
        <taxon>Legionellales</taxon>
        <taxon>Legionellaceae</taxon>
        <taxon>Legionella</taxon>
    </lineage>
</organism>
<name>A0ABY6TA22_9GAMM</name>
<feature type="region of interest" description="Disordered" evidence="1">
    <location>
        <begin position="257"/>
        <end position="290"/>
    </location>
</feature>
<gene>
    <name evidence="2" type="ORF">NCTC11976_02668</name>
</gene>
<dbReference type="Proteomes" id="UP000277577">
    <property type="component" value="Chromosome"/>
</dbReference>
<dbReference type="EMBL" id="LR134173">
    <property type="protein sequence ID" value="VEB38307.1"/>
    <property type="molecule type" value="Genomic_DNA"/>
</dbReference>